<evidence type="ECO:0000313" key="5">
    <source>
        <dbReference type="Proteomes" id="UP000515153"/>
    </source>
</evidence>
<dbReference type="InterPro" id="IPR029063">
    <property type="entry name" value="SAM-dependent_MTases_sf"/>
</dbReference>
<dbReference type="GO" id="GO:0008175">
    <property type="term" value="F:tRNA methyltransferase activity"/>
    <property type="evidence" value="ECO:0007669"/>
    <property type="project" value="TreeGrafter"/>
</dbReference>
<evidence type="ECO:0000256" key="2">
    <source>
        <dbReference type="PIRNR" id="PIRNR038972"/>
    </source>
</evidence>
<dbReference type="RefSeq" id="XP_030981443.1">
    <property type="nucleotide sequence ID" value="XM_031127024.1"/>
</dbReference>
<gene>
    <name evidence="6" type="ORF">PgNI_07006</name>
</gene>
<reference evidence="6" key="2">
    <citation type="submission" date="2019-10" db="EMBL/GenBank/DDBJ databases">
        <authorList>
            <consortium name="NCBI Genome Project"/>
        </authorList>
    </citation>
    <scope>NUCLEOTIDE SEQUENCE</scope>
    <source>
        <strain evidence="6">NI907</strain>
    </source>
</reference>
<dbReference type="GO" id="GO:0102522">
    <property type="term" value="F:tRNA 4-demethylwyosine alpha-amino-alpha-carboxypropyltransferase activity"/>
    <property type="evidence" value="ECO:0007669"/>
    <property type="project" value="UniProtKB-EC"/>
</dbReference>
<reference evidence="6" key="1">
    <citation type="journal article" date="2019" name="Mol. Biol. Evol.">
        <title>Blast fungal genomes show frequent chromosomal changes, gene gains and losses, and effector gene turnover.</title>
        <authorList>
            <person name="Gomez Luciano L.B."/>
            <person name="Jason Tsai I."/>
            <person name="Chuma I."/>
            <person name="Tosa Y."/>
            <person name="Chen Y.H."/>
            <person name="Li J.Y."/>
            <person name="Li M.Y."/>
            <person name="Jade Lu M.Y."/>
            <person name="Nakayashiki H."/>
            <person name="Li W.H."/>
        </authorList>
    </citation>
    <scope>NUCLEOTIDE SEQUENCE</scope>
    <source>
        <strain evidence="6">NI907</strain>
    </source>
</reference>
<dbReference type="GO" id="GO:0008757">
    <property type="term" value="F:S-adenosylmethionine-dependent methyltransferase activity"/>
    <property type="evidence" value="ECO:0007669"/>
    <property type="project" value="InterPro"/>
</dbReference>
<feature type="compositionally biased region" description="Polar residues" evidence="3">
    <location>
        <begin position="1"/>
        <end position="16"/>
    </location>
</feature>
<comment type="subcellular location">
    <subcellularLocation>
        <location evidence="2">Cytoplasm</location>
    </subcellularLocation>
</comment>
<feature type="region of interest" description="Disordered" evidence="3">
    <location>
        <begin position="266"/>
        <end position="288"/>
    </location>
</feature>
<keyword evidence="2" id="KW-0819">tRNA processing</keyword>
<keyword evidence="2" id="KW-0949">S-adenosyl-L-methionine</keyword>
<evidence type="ECO:0000313" key="6">
    <source>
        <dbReference type="RefSeq" id="XP_030981443.1"/>
    </source>
</evidence>
<evidence type="ECO:0000259" key="4">
    <source>
        <dbReference type="PROSITE" id="PS51684"/>
    </source>
</evidence>
<dbReference type="PIRSF" id="PIRSF038972">
    <property type="entry name" value="Trm12"/>
    <property type="match status" value="1"/>
</dbReference>
<dbReference type="KEGG" id="pgri:PgNI_07006"/>
<name>A0A6P8B2N8_PYRGI</name>
<dbReference type="InterPro" id="IPR030382">
    <property type="entry name" value="MeTrfase_TRM5/TYW2"/>
</dbReference>
<comment type="similarity">
    <text evidence="2">Belongs to the class I-like SAM-binding methyltransferase superfamily. TRM5/TYW2 family.</text>
</comment>
<feature type="domain" description="SAM-dependent methyltransferase TRM5/TYW2-type" evidence="4">
    <location>
        <begin position="161"/>
        <end position="499"/>
    </location>
</feature>
<reference evidence="6" key="3">
    <citation type="submission" date="2025-08" db="UniProtKB">
        <authorList>
            <consortium name="RefSeq"/>
        </authorList>
    </citation>
    <scope>IDENTIFICATION</scope>
    <source>
        <strain evidence="6">NI907</strain>
    </source>
</reference>
<sequence length="499" mass="54241">MTAQDGATAATTSTTLPHLRCPRPPRPKKPKAGNPISFAVQKWTALPRVARTLQAVAVSPTVLVDSAPKRWVVYEPMALLPSGSFASDDWRVVLDGRLLGGDNDDGDLLAALWRGILDGLSAKSPQPLTHLAVNDGIPLNLPAGADGSGGGDNPTASSGEAAVVGGGDISTPRENILRSPSGLRILIGDFGPEEAPLARHPQPPGGSSGDHGDDNTSEEAISDEDFDRALWVSTKQNGIYQTWAPRWTMFSRGNVKEKARLLAFHDDQGSSSSAPGTTTTTTTTSRLLPLQGSTTTRPWAVDLYAGIGYFVFSYAKLGMRVLCWEVNPWSVEGLRRGARRNGWKVKVIRGKRDLARPTPDLVDDDDDDDDRIVVFLESNVEAARRLRELRSSSPGGAGFFNVLHVNCGFLPTSQPSWEVAVDIVRDTRGSWLHLHENVADKDISDRGKEIEKVIRSHIDRGRTLDDEDRSQRVALEHTELVKTFAPGVWHCVFDVYIGI</sequence>
<evidence type="ECO:0000256" key="1">
    <source>
        <dbReference type="ARBA" id="ARBA00049400"/>
    </source>
</evidence>
<dbReference type="PROSITE" id="PS51684">
    <property type="entry name" value="SAM_MT_TRM5_TYW2"/>
    <property type="match status" value="1"/>
</dbReference>
<feature type="region of interest" description="Disordered" evidence="3">
    <location>
        <begin position="143"/>
        <end position="175"/>
    </location>
</feature>
<accession>A0A6P8B2N8</accession>
<feature type="region of interest" description="Disordered" evidence="3">
    <location>
        <begin position="193"/>
        <end position="219"/>
    </location>
</feature>
<dbReference type="GO" id="GO:0031591">
    <property type="term" value="P:wybutosine biosynthetic process"/>
    <property type="evidence" value="ECO:0007669"/>
    <property type="project" value="InterPro"/>
</dbReference>
<dbReference type="GeneID" id="41961933"/>
<keyword evidence="5" id="KW-1185">Reference proteome</keyword>
<proteinExistence type="inferred from homology"/>
<feature type="compositionally biased region" description="Basic residues" evidence="3">
    <location>
        <begin position="20"/>
        <end position="31"/>
    </location>
</feature>
<dbReference type="PANTHER" id="PTHR23245:SF25">
    <property type="entry name" value="TRNA WYBUTOSINE-SYNTHESIZING PROTEIN 2 HOMOLOG"/>
    <property type="match status" value="1"/>
</dbReference>
<evidence type="ECO:0000256" key="3">
    <source>
        <dbReference type="SAM" id="MobiDB-lite"/>
    </source>
</evidence>
<dbReference type="Proteomes" id="UP000515153">
    <property type="component" value="Unplaced"/>
</dbReference>
<comment type="function">
    <text evidence="2">S-adenosyl-L-methionine-dependent transferase that acts as a component of the wybutosine biosynthesis pathway. Wybutosine is a hyper modified guanosine with a tricyclic base found at the 3'-position adjacent to the anticodon of eukaryotic phenylalanine tRNA. Catalyzes the transfer of the alpha-amino-alpha-carboxypropyl (acp) group from S-adenosyl-L-methionine to the C-7 position of 4-demethylwyosine (imG-14) to produce wybutosine-86.</text>
</comment>
<comment type="catalytic activity">
    <reaction evidence="1">
        <text>4-demethylwyosine(37) in tRNA(Phe) + S-adenosyl-L-methionine = 4-demethyl-7-[(3S)-3-amino-3-carboxypropyl]wyosine(37) in tRNA(Phe) + S-methyl-5'-thioadenosine + H(+)</text>
        <dbReference type="Rhea" id="RHEA:36355"/>
        <dbReference type="Rhea" id="RHEA-COMP:10164"/>
        <dbReference type="Rhea" id="RHEA-COMP:10378"/>
        <dbReference type="ChEBI" id="CHEBI:15378"/>
        <dbReference type="ChEBI" id="CHEBI:17509"/>
        <dbReference type="ChEBI" id="CHEBI:59789"/>
        <dbReference type="ChEBI" id="CHEBI:64315"/>
        <dbReference type="ChEBI" id="CHEBI:73550"/>
        <dbReference type="EC" id="2.5.1.114"/>
    </reaction>
</comment>
<comment type="pathway">
    <text evidence="2">tRNA modification; wybutosine-tRNA(Phe) biosynthesis.</text>
</comment>
<keyword evidence="2" id="KW-0808">Transferase</keyword>
<dbReference type="Gene3D" id="3.40.50.150">
    <property type="entry name" value="Vaccinia Virus protein VP39"/>
    <property type="match status" value="1"/>
</dbReference>
<dbReference type="PANTHER" id="PTHR23245">
    <property type="entry name" value="TRNA METHYLTRANSFERASE"/>
    <property type="match status" value="1"/>
</dbReference>
<dbReference type="GO" id="GO:0005737">
    <property type="term" value="C:cytoplasm"/>
    <property type="evidence" value="ECO:0007669"/>
    <property type="project" value="UniProtKB-SubCell"/>
</dbReference>
<keyword evidence="2" id="KW-0963">Cytoplasm</keyword>
<dbReference type="AlphaFoldDB" id="A0A6P8B2N8"/>
<dbReference type="InterPro" id="IPR026274">
    <property type="entry name" value="tRNA_wybutosine_synth_prot_2"/>
</dbReference>
<organism evidence="5 6">
    <name type="scientific">Pyricularia grisea</name>
    <name type="common">Crabgrass-specific blast fungus</name>
    <name type="synonym">Magnaporthe grisea</name>
    <dbReference type="NCBI Taxonomy" id="148305"/>
    <lineage>
        <taxon>Eukaryota</taxon>
        <taxon>Fungi</taxon>
        <taxon>Dikarya</taxon>
        <taxon>Ascomycota</taxon>
        <taxon>Pezizomycotina</taxon>
        <taxon>Sordariomycetes</taxon>
        <taxon>Sordariomycetidae</taxon>
        <taxon>Magnaporthales</taxon>
        <taxon>Pyriculariaceae</taxon>
        <taxon>Pyricularia</taxon>
    </lineage>
</organism>
<protein>
    <recommendedName>
        <fullName evidence="2">tRNA wybutosine-synthesizing protein 2</fullName>
        <shortName evidence="2">tRNA-yW-synthesizing protein 2</shortName>
    </recommendedName>
    <alternativeName>
        <fullName evidence="2">tRNA(Phe) (4-demethylwyosine(37)-C(7)) aminocarboxypropyltransferase</fullName>
    </alternativeName>
</protein>
<feature type="region of interest" description="Disordered" evidence="3">
    <location>
        <begin position="1"/>
        <end position="34"/>
    </location>
</feature>
<dbReference type="GO" id="GO:0030488">
    <property type="term" value="P:tRNA methylation"/>
    <property type="evidence" value="ECO:0007669"/>
    <property type="project" value="TreeGrafter"/>
</dbReference>
<dbReference type="SUPFAM" id="SSF53335">
    <property type="entry name" value="S-adenosyl-L-methionine-dependent methyltransferases"/>
    <property type="match status" value="1"/>
</dbReference>
<dbReference type="UniPathway" id="UPA00375"/>